<dbReference type="SUPFAM" id="SSF47413">
    <property type="entry name" value="lambda repressor-like DNA-binding domains"/>
    <property type="match status" value="1"/>
</dbReference>
<name>A0A8S5QJ05_9CAUD</name>
<reference evidence="2" key="1">
    <citation type="journal article" date="2021" name="Proc. Natl. Acad. Sci. U.S.A.">
        <title>A Catalog of Tens of Thousands of Viruses from Human Metagenomes Reveals Hidden Associations with Chronic Diseases.</title>
        <authorList>
            <person name="Tisza M.J."/>
            <person name="Buck C.B."/>
        </authorList>
    </citation>
    <scope>NUCLEOTIDE SEQUENCE</scope>
    <source>
        <strain evidence="2">Ctk4d14</strain>
    </source>
</reference>
<evidence type="ECO:0000313" key="2">
    <source>
        <dbReference type="EMBL" id="DAE19056.1"/>
    </source>
</evidence>
<dbReference type="Gene3D" id="1.10.260.40">
    <property type="entry name" value="lambda repressor-like DNA-binding domains"/>
    <property type="match status" value="1"/>
</dbReference>
<protein>
    <submittedName>
        <fullName evidence="2">Helix-turn-helix domain protein</fullName>
    </submittedName>
</protein>
<dbReference type="InterPro" id="IPR010982">
    <property type="entry name" value="Lambda_DNA-bd_dom_sf"/>
</dbReference>
<dbReference type="InterPro" id="IPR001387">
    <property type="entry name" value="Cro/C1-type_HTH"/>
</dbReference>
<dbReference type="Pfam" id="PF01381">
    <property type="entry name" value="HTH_3"/>
    <property type="match status" value="1"/>
</dbReference>
<dbReference type="CDD" id="cd00093">
    <property type="entry name" value="HTH_XRE"/>
    <property type="match status" value="1"/>
</dbReference>
<organism evidence="2">
    <name type="scientific">Siphoviridae sp. ctk4d14</name>
    <dbReference type="NCBI Taxonomy" id="2825639"/>
    <lineage>
        <taxon>Viruses</taxon>
        <taxon>Duplodnaviria</taxon>
        <taxon>Heunggongvirae</taxon>
        <taxon>Uroviricota</taxon>
        <taxon>Caudoviricetes</taxon>
    </lineage>
</organism>
<dbReference type="PROSITE" id="PS50943">
    <property type="entry name" value="HTH_CROC1"/>
    <property type="match status" value="1"/>
</dbReference>
<dbReference type="GO" id="GO:0003677">
    <property type="term" value="F:DNA binding"/>
    <property type="evidence" value="ECO:0007669"/>
    <property type="project" value="InterPro"/>
</dbReference>
<proteinExistence type="predicted"/>
<dbReference type="SMART" id="SM00530">
    <property type="entry name" value="HTH_XRE"/>
    <property type="match status" value="1"/>
</dbReference>
<dbReference type="EMBL" id="BK015667">
    <property type="protein sequence ID" value="DAE19056.1"/>
    <property type="molecule type" value="Genomic_DNA"/>
</dbReference>
<feature type="domain" description="HTH cro/C1-type" evidence="1">
    <location>
        <begin position="26"/>
        <end position="70"/>
    </location>
</feature>
<evidence type="ECO:0000259" key="1">
    <source>
        <dbReference type="PROSITE" id="PS50943"/>
    </source>
</evidence>
<accession>A0A8S5QJ05</accession>
<sequence length="73" mass="8423">MKILEIVEMDAKAIGERLMELRGERTQAETAKELNISVSALSMYERGERIPRDNIKIRIAALFQKPISEIFYP</sequence>